<dbReference type="Proteomes" id="UP000323521">
    <property type="component" value="Chromosome"/>
</dbReference>
<evidence type="ECO:0000313" key="2">
    <source>
        <dbReference type="Proteomes" id="UP000323521"/>
    </source>
</evidence>
<keyword evidence="2" id="KW-1185">Reference proteome</keyword>
<dbReference type="AlphaFoldDB" id="A0A3G1KQ67"/>
<sequence>MIEINNNLKAGYLREFLRIREAVNSVDPIGLINGGAPVDEYDPEVRDILIVIPNAKTQQELAEMIYKVFVKWFGNDTTGPIVLYNQIASRIFTNPT</sequence>
<dbReference type="OrthoDB" id="2665787at2"/>
<evidence type="ECO:0000313" key="1">
    <source>
        <dbReference type="EMBL" id="ATW24576.1"/>
    </source>
</evidence>
<accession>A0A3G1KQ67</accession>
<protein>
    <submittedName>
        <fullName evidence="1">Uncharacterized protein</fullName>
    </submittedName>
</protein>
<dbReference type="KEGG" id="fwa:DCMF_07070"/>
<organism evidence="1 2">
    <name type="scientific">Formimonas warabiya</name>
    <dbReference type="NCBI Taxonomy" id="1761012"/>
    <lineage>
        <taxon>Bacteria</taxon>
        <taxon>Bacillati</taxon>
        <taxon>Bacillota</taxon>
        <taxon>Clostridia</taxon>
        <taxon>Eubacteriales</taxon>
        <taxon>Peptococcaceae</taxon>
        <taxon>Candidatus Formimonas</taxon>
    </lineage>
</organism>
<dbReference type="SUPFAM" id="SSF116922">
    <property type="entry name" value="YugE-like"/>
    <property type="match status" value="1"/>
</dbReference>
<dbReference type="EMBL" id="CP017634">
    <property type="protein sequence ID" value="ATW24576.1"/>
    <property type="molecule type" value="Genomic_DNA"/>
</dbReference>
<name>A0A3G1KQ67_FORW1</name>
<reference evidence="1 2" key="1">
    <citation type="submission" date="2016-10" db="EMBL/GenBank/DDBJ databases">
        <title>Complete Genome Sequence of Peptococcaceae strain DCMF.</title>
        <authorList>
            <person name="Edwards R.J."/>
            <person name="Holland S.I."/>
            <person name="Deshpande N.P."/>
            <person name="Wong Y.K."/>
            <person name="Ertan H."/>
            <person name="Manefield M."/>
            <person name="Russell T.L."/>
            <person name="Lee M.J."/>
        </authorList>
    </citation>
    <scope>NUCLEOTIDE SEQUENCE [LARGE SCALE GENOMIC DNA]</scope>
    <source>
        <strain evidence="1 2">DCMF</strain>
    </source>
</reference>
<dbReference type="RefSeq" id="WP_148133775.1">
    <property type="nucleotide sequence ID" value="NZ_CP017634.1"/>
</dbReference>
<dbReference type="Gene3D" id="1.10.340.20">
    <property type="entry name" value="Apc36109-like domain"/>
    <property type="match status" value="1"/>
</dbReference>
<gene>
    <name evidence="1" type="ORF">DCMF_07070</name>
</gene>
<proteinExistence type="predicted"/>
<dbReference type="InterPro" id="IPR023162">
    <property type="entry name" value="Apc36109-like_dom_sf"/>
</dbReference>